<evidence type="ECO:0000259" key="3">
    <source>
        <dbReference type="Pfam" id="PF08044"/>
    </source>
</evidence>
<organism evidence="4 5">
    <name type="scientific">Brevibacterium linens</name>
    <dbReference type="NCBI Taxonomy" id="1703"/>
    <lineage>
        <taxon>Bacteria</taxon>
        <taxon>Bacillati</taxon>
        <taxon>Actinomycetota</taxon>
        <taxon>Actinomycetes</taxon>
        <taxon>Micrococcales</taxon>
        <taxon>Brevibacteriaceae</taxon>
        <taxon>Brevibacterium</taxon>
    </lineage>
</organism>
<dbReference type="Proteomes" id="UP000234498">
    <property type="component" value="Unassembled WGS sequence"/>
</dbReference>
<keyword evidence="2" id="KW-0812">Transmembrane</keyword>
<gene>
    <name evidence="4" type="ORF">BLIN101_01584</name>
</gene>
<feature type="compositionally biased region" description="Basic residues" evidence="1">
    <location>
        <begin position="244"/>
        <end position="255"/>
    </location>
</feature>
<evidence type="ECO:0000256" key="1">
    <source>
        <dbReference type="SAM" id="MobiDB-lite"/>
    </source>
</evidence>
<dbReference type="InterPro" id="IPR012551">
    <property type="entry name" value="DUF1707_SHOCT-like"/>
</dbReference>
<sequence length="255" mass="28512">MNASDLWSRFSADPRSYGQVRASDADRAVVSDVLSEAYARGQLDADEFDERTEAAAKIKTLGEVPVLIEDLVLTDPAETEPSQLDDAGRAQALARLAEDRVPITPEQIDAAAQKYYRDRVRQSLLGAVAGPVGIVLAIWAITSIARGEFIFFWPIFVIVPMLFGGLGRIAHKDEIIRNRKKELTRRARAHLGDAEAQRQLDDGEPPERDYEADFGTGLQPPHPSHPPYSPGQNSRRDERDQGRGQRRHHRDNPWD</sequence>
<protein>
    <recommendedName>
        <fullName evidence="3">DUF1707 domain-containing protein</fullName>
    </recommendedName>
</protein>
<evidence type="ECO:0000313" key="5">
    <source>
        <dbReference type="Proteomes" id="UP000234498"/>
    </source>
</evidence>
<feature type="compositionally biased region" description="Basic and acidic residues" evidence="1">
    <location>
        <begin position="234"/>
        <end position="243"/>
    </location>
</feature>
<proteinExistence type="predicted"/>
<feature type="compositionally biased region" description="Pro residues" evidence="1">
    <location>
        <begin position="220"/>
        <end position="229"/>
    </location>
</feature>
<accession>A0A2H1IU07</accession>
<keyword evidence="2" id="KW-0472">Membrane</keyword>
<name>A0A2H1IU07_BRELN</name>
<feature type="region of interest" description="Disordered" evidence="1">
    <location>
        <begin position="188"/>
        <end position="255"/>
    </location>
</feature>
<dbReference type="AlphaFoldDB" id="A0A2H1IU07"/>
<evidence type="ECO:0000256" key="2">
    <source>
        <dbReference type="SAM" id="Phobius"/>
    </source>
</evidence>
<dbReference type="EMBL" id="FXZA01000006">
    <property type="protein sequence ID" value="SMX78676.1"/>
    <property type="molecule type" value="Genomic_DNA"/>
</dbReference>
<dbReference type="RefSeq" id="WP_101554614.1">
    <property type="nucleotide sequence ID" value="NZ_FXZA01000006.1"/>
</dbReference>
<feature type="compositionally biased region" description="Basic and acidic residues" evidence="1">
    <location>
        <begin position="190"/>
        <end position="211"/>
    </location>
</feature>
<feature type="transmembrane region" description="Helical" evidence="2">
    <location>
        <begin position="151"/>
        <end position="171"/>
    </location>
</feature>
<feature type="domain" description="DUF1707" evidence="3">
    <location>
        <begin position="20"/>
        <end position="71"/>
    </location>
</feature>
<keyword evidence="2" id="KW-1133">Transmembrane helix</keyword>
<reference evidence="5" key="1">
    <citation type="submission" date="2017-03" db="EMBL/GenBank/DDBJ databases">
        <authorList>
            <person name="Monnet C."/>
        </authorList>
    </citation>
    <scope>NUCLEOTIDE SEQUENCE [LARGE SCALE GENOMIC DNA]</scope>
    <source>
        <strain evidence="5">Mu101</strain>
    </source>
</reference>
<feature type="transmembrane region" description="Helical" evidence="2">
    <location>
        <begin position="124"/>
        <end position="145"/>
    </location>
</feature>
<dbReference type="Pfam" id="PF08044">
    <property type="entry name" value="DUF1707"/>
    <property type="match status" value="1"/>
</dbReference>
<dbReference type="OrthoDB" id="4803675at2"/>
<evidence type="ECO:0000313" key="4">
    <source>
        <dbReference type="EMBL" id="SMX78676.1"/>
    </source>
</evidence>